<evidence type="ECO:0000313" key="1">
    <source>
        <dbReference type="EMBL" id="OIQ99777.1"/>
    </source>
</evidence>
<sequence>MNFIDKRSVATYDAQNEWCIFEYLYRDAANYKAWGEILLSGIPSEDDMAAMRARLESGEYFVAEQVGIPALYKELWDLSGGPTEDDHALHEFVALRVASEDERKSLPLFGELAGLLKIFQSVTKWDYSLSPNFKTTFWPRAPSSG</sequence>
<dbReference type="EMBL" id="MLJW01000102">
    <property type="protein sequence ID" value="OIQ99777.1"/>
    <property type="molecule type" value="Genomic_DNA"/>
</dbReference>
<accession>A0A1J5RVI2</accession>
<organism evidence="1">
    <name type="scientific">mine drainage metagenome</name>
    <dbReference type="NCBI Taxonomy" id="410659"/>
    <lineage>
        <taxon>unclassified sequences</taxon>
        <taxon>metagenomes</taxon>
        <taxon>ecological metagenomes</taxon>
    </lineage>
</organism>
<reference evidence="1" key="1">
    <citation type="submission" date="2016-10" db="EMBL/GenBank/DDBJ databases">
        <title>Sequence of Gallionella enrichment culture.</title>
        <authorList>
            <person name="Poehlein A."/>
            <person name="Muehling M."/>
            <person name="Daniel R."/>
        </authorList>
    </citation>
    <scope>NUCLEOTIDE SEQUENCE</scope>
</reference>
<proteinExistence type="predicted"/>
<dbReference type="AlphaFoldDB" id="A0A1J5RVI2"/>
<gene>
    <name evidence="1" type="ORF">GALL_181740</name>
</gene>
<name>A0A1J5RVI2_9ZZZZ</name>
<protein>
    <submittedName>
        <fullName evidence="1">Uncharacterized protein</fullName>
    </submittedName>
</protein>
<comment type="caution">
    <text evidence="1">The sequence shown here is derived from an EMBL/GenBank/DDBJ whole genome shotgun (WGS) entry which is preliminary data.</text>
</comment>